<evidence type="ECO:0000256" key="8">
    <source>
        <dbReference type="ARBA" id="ARBA00023224"/>
    </source>
</evidence>
<feature type="transmembrane region" description="Helical" evidence="11">
    <location>
        <begin position="12"/>
        <end position="30"/>
    </location>
</feature>
<dbReference type="SMART" id="SM00304">
    <property type="entry name" value="HAMP"/>
    <property type="match status" value="1"/>
</dbReference>
<dbReference type="PROSITE" id="PS50111">
    <property type="entry name" value="CHEMOTAXIS_TRANSDUC_2"/>
    <property type="match status" value="1"/>
</dbReference>
<comment type="caution">
    <text evidence="14">The sequence shown here is derived from an EMBL/GenBank/DDBJ whole genome shotgun (WGS) entry which is preliminary data.</text>
</comment>
<sequence length="636" mass="68892">MNLGFKSRIYVSVALLVAVSLAVLGTLNIFSLKEKMVSSLVSETQNKLNYHVDELQQAVKTKLRAIEMGAKHFKKSLSDEQNVNQARLLAESAGISNVVIAYDDGRSYMSLPKGNGVTTGQQDFVSRDWYSLAKSGNQVRLTEIYTDKITGEKVISAVMPLYDKGAFQGVLLGDIPLADIITMVSNMRFAGGAATLTDQNAVFFASDDPSDIGRTPSQVSPVFAEMERAFYSQSRGHLQFPYLGIEFDGYFQRVNLTADKYWTLMVFVDQDTALAGVRDAQREALVTGIILLLVSAIVIIFTLEQAYKPLLKLKKAVLDLSKGSGDLTARLAVEGSDDLAQIGEGFNRFVQSLQSMMLQVSAASQTISSSIVQLNQTAKDNEKILLTHSAETDQVVTAITEMSESARSVAENVIQSNRITDGASKEAEQSLVIVNNAVQTVSALVSDVEDMSKHIVSMNKDANKISEVLNVIGEISEQTNLLALNAAIEAARAGEQGRGFAVVADEVRALAARTQNSTTEISDMLAKLLDGTSSVVDSMEKTKEQCQSTADKTSEVSNSLNVMSNSVKEIDDVSTQIASATEEQSTVAGELSRNMLAIRDIVDTLVTSGRQTVNATELLADSNHELDKLVSNFKLQ</sequence>
<evidence type="ECO:0000256" key="9">
    <source>
        <dbReference type="ARBA" id="ARBA00029447"/>
    </source>
</evidence>
<evidence type="ECO:0000256" key="10">
    <source>
        <dbReference type="PROSITE-ProRule" id="PRU00284"/>
    </source>
</evidence>
<dbReference type="PANTHER" id="PTHR32089">
    <property type="entry name" value="METHYL-ACCEPTING CHEMOTAXIS PROTEIN MCPB"/>
    <property type="match status" value="1"/>
</dbReference>
<keyword evidence="5 11" id="KW-0812">Transmembrane</keyword>
<dbReference type="Gene3D" id="1.10.287.950">
    <property type="entry name" value="Methyl-accepting chemotaxis protein"/>
    <property type="match status" value="1"/>
</dbReference>
<evidence type="ECO:0000256" key="5">
    <source>
        <dbReference type="ARBA" id="ARBA00022692"/>
    </source>
</evidence>
<evidence type="ECO:0000256" key="1">
    <source>
        <dbReference type="ARBA" id="ARBA00004533"/>
    </source>
</evidence>
<keyword evidence="8 10" id="KW-0807">Transducer</keyword>
<evidence type="ECO:0000256" key="2">
    <source>
        <dbReference type="ARBA" id="ARBA00004651"/>
    </source>
</evidence>
<keyword evidence="4" id="KW-0145">Chemotaxis</keyword>
<dbReference type="Gene3D" id="3.30.450.20">
    <property type="entry name" value="PAS domain"/>
    <property type="match status" value="2"/>
</dbReference>
<dbReference type="SMART" id="SM00283">
    <property type="entry name" value="MA"/>
    <property type="match status" value="1"/>
</dbReference>
<evidence type="ECO:0000313" key="15">
    <source>
        <dbReference type="Proteomes" id="UP000075346"/>
    </source>
</evidence>
<accession>A0A151KQS5</accession>
<evidence type="ECO:0000259" key="13">
    <source>
        <dbReference type="PROSITE" id="PS50885"/>
    </source>
</evidence>
<comment type="similarity">
    <text evidence="9">Belongs to the methyl-accepting chemotaxis (MCP) protein family.</text>
</comment>
<dbReference type="GO" id="GO:0005886">
    <property type="term" value="C:plasma membrane"/>
    <property type="evidence" value="ECO:0007669"/>
    <property type="project" value="UniProtKB-SubCell"/>
</dbReference>
<dbReference type="CDD" id="cd11386">
    <property type="entry name" value="MCP_signal"/>
    <property type="match status" value="1"/>
</dbReference>
<keyword evidence="3" id="KW-1003">Cell membrane</keyword>
<feature type="transmembrane region" description="Helical" evidence="11">
    <location>
        <begin position="284"/>
        <end position="303"/>
    </location>
</feature>
<comment type="subcellular location">
    <subcellularLocation>
        <location evidence="1">Cell inner membrane</location>
    </subcellularLocation>
    <subcellularLocation>
        <location evidence="2">Cell membrane</location>
        <topology evidence="2">Multi-pass membrane protein</topology>
    </subcellularLocation>
</comment>
<evidence type="ECO:0000259" key="12">
    <source>
        <dbReference type="PROSITE" id="PS50111"/>
    </source>
</evidence>
<dbReference type="InterPro" id="IPR029151">
    <property type="entry name" value="Sensor-like_sf"/>
</dbReference>
<evidence type="ECO:0000256" key="3">
    <source>
        <dbReference type="ARBA" id="ARBA00022475"/>
    </source>
</evidence>
<proteinExistence type="inferred from homology"/>
<dbReference type="SUPFAM" id="SSF58104">
    <property type="entry name" value="Methyl-accepting chemotaxis protein (MCP) signaling domain"/>
    <property type="match status" value="1"/>
</dbReference>
<evidence type="ECO:0000256" key="7">
    <source>
        <dbReference type="ARBA" id="ARBA00023136"/>
    </source>
</evidence>
<reference evidence="15" key="1">
    <citation type="submission" date="2015-12" db="EMBL/GenBank/DDBJ databases">
        <authorList>
            <person name="Shamseldin A."/>
            <person name="Moawad H."/>
            <person name="Abd El-Rahim W.M."/>
            <person name="Sadowsky M.J."/>
        </authorList>
    </citation>
    <scope>NUCLEOTIDE SEQUENCE [LARGE SCALE GENOMIC DNA]</scope>
    <source>
        <strain evidence="15">2538-88</strain>
    </source>
</reference>
<feature type="domain" description="Methyl-accepting transducer" evidence="12">
    <location>
        <begin position="363"/>
        <end position="599"/>
    </location>
</feature>
<dbReference type="Pfam" id="PF00015">
    <property type="entry name" value="MCPsignal"/>
    <property type="match status" value="1"/>
</dbReference>
<dbReference type="CDD" id="cd06225">
    <property type="entry name" value="HAMP"/>
    <property type="match status" value="1"/>
</dbReference>
<evidence type="ECO:0000313" key="14">
    <source>
        <dbReference type="EMBL" id="KYN79381.1"/>
    </source>
</evidence>
<dbReference type="Pfam" id="PF02743">
    <property type="entry name" value="dCache_1"/>
    <property type="match status" value="1"/>
</dbReference>
<dbReference type="FunFam" id="1.10.287.950:FF:000001">
    <property type="entry name" value="Methyl-accepting chemotaxis sensory transducer"/>
    <property type="match status" value="1"/>
</dbReference>
<feature type="domain" description="HAMP" evidence="13">
    <location>
        <begin position="308"/>
        <end position="358"/>
    </location>
</feature>
<dbReference type="Proteomes" id="UP000075346">
    <property type="component" value="Unassembled WGS sequence"/>
</dbReference>
<dbReference type="SUPFAM" id="SSF103190">
    <property type="entry name" value="Sensory domain-like"/>
    <property type="match status" value="1"/>
</dbReference>
<evidence type="ECO:0000256" key="4">
    <source>
        <dbReference type="ARBA" id="ARBA00022500"/>
    </source>
</evidence>
<evidence type="ECO:0000256" key="6">
    <source>
        <dbReference type="ARBA" id="ARBA00022989"/>
    </source>
</evidence>
<dbReference type="GO" id="GO:0006935">
    <property type="term" value="P:chemotaxis"/>
    <property type="evidence" value="ECO:0007669"/>
    <property type="project" value="UniProtKB-KW"/>
</dbReference>
<dbReference type="AlphaFoldDB" id="A0A151KQS5"/>
<dbReference type="GO" id="GO:0007165">
    <property type="term" value="P:signal transduction"/>
    <property type="evidence" value="ECO:0007669"/>
    <property type="project" value="UniProtKB-KW"/>
</dbReference>
<dbReference type="InterPro" id="IPR003660">
    <property type="entry name" value="HAMP_dom"/>
</dbReference>
<gene>
    <name evidence="14" type="ORF">ATY37_10205</name>
</gene>
<keyword evidence="6 11" id="KW-1133">Transmembrane helix</keyword>
<dbReference type="InterPro" id="IPR033479">
    <property type="entry name" value="dCache_1"/>
</dbReference>
<dbReference type="PROSITE" id="PS50885">
    <property type="entry name" value="HAMP"/>
    <property type="match status" value="1"/>
</dbReference>
<dbReference type="PANTHER" id="PTHR32089:SF55">
    <property type="entry name" value="METHYL ACCEPTING SENSORY TRANSDUCER WITH CACHE_2 SMALL MOLECULE BINDING DOMAIN"/>
    <property type="match status" value="1"/>
</dbReference>
<dbReference type="CDD" id="cd18773">
    <property type="entry name" value="PDC1_HK_sensor"/>
    <property type="match status" value="1"/>
</dbReference>
<evidence type="ECO:0000256" key="11">
    <source>
        <dbReference type="SAM" id="Phobius"/>
    </source>
</evidence>
<organism evidence="14 15">
    <name type="scientific">Vibrio cidicii</name>
    <dbReference type="NCBI Taxonomy" id="1763883"/>
    <lineage>
        <taxon>Bacteria</taxon>
        <taxon>Pseudomonadati</taxon>
        <taxon>Pseudomonadota</taxon>
        <taxon>Gammaproteobacteria</taxon>
        <taxon>Vibrionales</taxon>
        <taxon>Vibrionaceae</taxon>
        <taxon>Vibrio</taxon>
    </lineage>
</organism>
<dbReference type="RefSeq" id="WP_061898650.1">
    <property type="nucleotide sequence ID" value="NZ_JBBMIX010000031.1"/>
</dbReference>
<dbReference type="InterPro" id="IPR004089">
    <property type="entry name" value="MCPsignal_dom"/>
</dbReference>
<name>A0A151KQS5_9VIBR</name>
<dbReference type="Pfam" id="PF00672">
    <property type="entry name" value="HAMP"/>
    <property type="match status" value="1"/>
</dbReference>
<dbReference type="EMBL" id="LOBR01000137">
    <property type="protein sequence ID" value="KYN79381.1"/>
    <property type="molecule type" value="Genomic_DNA"/>
</dbReference>
<protein>
    <submittedName>
        <fullName evidence="14">Chemotaxis protein</fullName>
    </submittedName>
</protein>
<keyword evidence="7 11" id="KW-0472">Membrane</keyword>